<dbReference type="OrthoDB" id="9811744at2"/>
<dbReference type="CDD" id="cd00739">
    <property type="entry name" value="DHPS"/>
    <property type="match status" value="1"/>
</dbReference>
<dbReference type="Gene3D" id="3.20.20.20">
    <property type="entry name" value="Dihydropteroate synthase-like"/>
    <property type="match status" value="1"/>
</dbReference>
<dbReference type="STRING" id="178339.BH719_08295"/>
<dbReference type="InterPro" id="IPR006390">
    <property type="entry name" value="DHP_synth_dom"/>
</dbReference>
<evidence type="ECO:0000313" key="13">
    <source>
        <dbReference type="Proteomes" id="UP000095214"/>
    </source>
</evidence>
<evidence type="ECO:0000256" key="9">
    <source>
        <dbReference type="ARBA" id="ARBA00022909"/>
    </source>
</evidence>
<dbReference type="KEGG" id="phon:BH719_08295"/>
<proteinExistence type="inferred from homology"/>
<dbReference type="RefSeq" id="WP_009744388.1">
    <property type="nucleotide sequence ID" value="NZ_CP017298.1"/>
</dbReference>
<organism evidence="12 13">
    <name type="scientific">Pauljensenia hongkongensis</name>
    <dbReference type="NCBI Taxonomy" id="178339"/>
    <lineage>
        <taxon>Bacteria</taxon>
        <taxon>Bacillati</taxon>
        <taxon>Actinomycetota</taxon>
        <taxon>Actinomycetes</taxon>
        <taxon>Actinomycetales</taxon>
        <taxon>Actinomycetaceae</taxon>
        <taxon>Pauljensenia</taxon>
    </lineage>
</organism>
<protein>
    <recommendedName>
        <fullName evidence="5 10">Dihydropteroate synthase</fullName>
        <shortName evidence="10">DHPS</shortName>
        <ecNumber evidence="5 10">2.5.1.15</ecNumber>
    </recommendedName>
    <alternativeName>
        <fullName evidence="10">Dihydropteroate pyrophosphorylase</fullName>
    </alternativeName>
</protein>
<dbReference type="PANTHER" id="PTHR20941:SF1">
    <property type="entry name" value="FOLIC ACID SYNTHESIS PROTEIN FOL1"/>
    <property type="match status" value="1"/>
</dbReference>
<dbReference type="Proteomes" id="UP000095214">
    <property type="component" value="Chromosome"/>
</dbReference>
<evidence type="ECO:0000313" key="12">
    <source>
        <dbReference type="EMBL" id="AOS47836.1"/>
    </source>
</evidence>
<dbReference type="InterPro" id="IPR045031">
    <property type="entry name" value="DHP_synth-like"/>
</dbReference>
<evidence type="ECO:0000256" key="5">
    <source>
        <dbReference type="ARBA" id="ARBA00012458"/>
    </source>
</evidence>
<dbReference type="GO" id="GO:0046872">
    <property type="term" value="F:metal ion binding"/>
    <property type="evidence" value="ECO:0007669"/>
    <property type="project" value="UniProtKB-KW"/>
</dbReference>
<evidence type="ECO:0000256" key="10">
    <source>
        <dbReference type="RuleBase" id="RU361205"/>
    </source>
</evidence>
<dbReference type="PROSITE" id="PS00792">
    <property type="entry name" value="DHPS_1"/>
    <property type="match status" value="1"/>
</dbReference>
<comment type="similarity">
    <text evidence="4 10">Belongs to the DHPS family.</text>
</comment>
<evidence type="ECO:0000256" key="1">
    <source>
        <dbReference type="ARBA" id="ARBA00000012"/>
    </source>
</evidence>
<keyword evidence="9 10" id="KW-0289">Folate biosynthesis</keyword>
<keyword evidence="6 10" id="KW-0808">Transferase</keyword>
<comment type="catalytic activity">
    <reaction evidence="1">
        <text>(7,8-dihydropterin-6-yl)methyl diphosphate + 4-aminobenzoate = 7,8-dihydropteroate + diphosphate</text>
        <dbReference type="Rhea" id="RHEA:19949"/>
        <dbReference type="ChEBI" id="CHEBI:17836"/>
        <dbReference type="ChEBI" id="CHEBI:17839"/>
        <dbReference type="ChEBI" id="CHEBI:33019"/>
        <dbReference type="ChEBI" id="CHEBI:72950"/>
        <dbReference type="EC" id="2.5.1.15"/>
    </reaction>
</comment>
<dbReference type="GO" id="GO:0046654">
    <property type="term" value="P:tetrahydrofolate biosynthetic process"/>
    <property type="evidence" value="ECO:0007669"/>
    <property type="project" value="UniProtKB-UniPathway"/>
</dbReference>
<name>A0A1D8B3X8_9ACTO</name>
<dbReference type="PROSITE" id="PS50972">
    <property type="entry name" value="PTERIN_BINDING"/>
    <property type="match status" value="1"/>
</dbReference>
<dbReference type="AlphaFoldDB" id="A0A1D8B3X8"/>
<dbReference type="SUPFAM" id="SSF51717">
    <property type="entry name" value="Dihydropteroate synthetase-like"/>
    <property type="match status" value="1"/>
</dbReference>
<keyword evidence="13" id="KW-1185">Reference proteome</keyword>
<dbReference type="NCBIfam" id="TIGR01496">
    <property type="entry name" value="DHPS"/>
    <property type="match status" value="1"/>
</dbReference>
<comment type="pathway">
    <text evidence="3 10">Cofactor biosynthesis; tetrahydrofolate biosynthesis; 7,8-dihydrofolate from 2-amino-4-hydroxy-6-hydroxymethyl-7,8-dihydropteridine diphosphate and 4-aminobenzoate: step 1/2.</text>
</comment>
<keyword evidence="8 10" id="KW-0460">Magnesium</keyword>
<dbReference type="GO" id="GO:0046656">
    <property type="term" value="P:folic acid biosynthetic process"/>
    <property type="evidence" value="ECO:0007669"/>
    <property type="project" value="UniProtKB-KW"/>
</dbReference>
<dbReference type="PANTHER" id="PTHR20941">
    <property type="entry name" value="FOLATE SYNTHESIS PROTEINS"/>
    <property type="match status" value="1"/>
</dbReference>
<evidence type="ECO:0000256" key="8">
    <source>
        <dbReference type="ARBA" id="ARBA00022842"/>
    </source>
</evidence>
<evidence type="ECO:0000256" key="3">
    <source>
        <dbReference type="ARBA" id="ARBA00004763"/>
    </source>
</evidence>
<dbReference type="GO" id="GO:0005829">
    <property type="term" value="C:cytosol"/>
    <property type="evidence" value="ECO:0007669"/>
    <property type="project" value="TreeGrafter"/>
</dbReference>
<dbReference type="UniPathway" id="UPA00077">
    <property type="reaction ID" value="UER00156"/>
</dbReference>
<feature type="domain" description="Pterin-binding" evidence="11">
    <location>
        <begin position="5"/>
        <end position="263"/>
    </location>
</feature>
<dbReference type="InterPro" id="IPR011005">
    <property type="entry name" value="Dihydropteroate_synth-like_sf"/>
</dbReference>
<evidence type="ECO:0000256" key="6">
    <source>
        <dbReference type="ARBA" id="ARBA00022679"/>
    </source>
</evidence>
<dbReference type="PROSITE" id="PS00793">
    <property type="entry name" value="DHPS_2"/>
    <property type="match status" value="1"/>
</dbReference>
<sequence length="267" mass="27844">MAERTLVMGILNVTPDSFSDGGRYAHVDDALAHAHEMVDQGADIVDVGGESTRPGSTRIGPDEEWARIGDVVRELAGGGIVVSVDTLHAVTARRAAAAGATIINDVSGGVWDPGMSASVASTGCRFVVQHYRALPGMPGESFDYGQDVVGAILERLGRQIDAAIGAGIAPERLIVDPGLGFSVTNEQCVLIVESLPRLTALGYPVLIGASRKRFIKAMGGDADEQTARISSACARQGVWAVRVHDVARNARAVRSALTGPAYGGECL</sequence>
<gene>
    <name evidence="12" type="ORF">BH719_08295</name>
</gene>
<keyword evidence="7 10" id="KW-0479">Metal-binding</keyword>
<evidence type="ECO:0000259" key="11">
    <source>
        <dbReference type="PROSITE" id="PS50972"/>
    </source>
</evidence>
<comment type="function">
    <text evidence="10">Catalyzes the condensation of para-aminobenzoate (pABA) with 6-hydroxymethyl-7,8-dihydropterin diphosphate (DHPt-PP) to form 7,8-dihydropteroate (H2Pte), the immediate precursor of folate derivatives.</text>
</comment>
<dbReference type="InterPro" id="IPR000489">
    <property type="entry name" value="Pterin-binding_dom"/>
</dbReference>
<dbReference type="EC" id="2.5.1.15" evidence="5 10"/>
<dbReference type="Pfam" id="PF00809">
    <property type="entry name" value="Pterin_bind"/>
    <property type="match status" value="1"/>
</dbReference>
<dbReference type="GO" id="GO:0004156">
    <property type="term" value="F:dihydropteroate synthase activity"/>
    <property type="evidence" value="ECO:0007669"/>
    <property type="project" value="UniProtKB-EC"/>
</dbReference>
<reference evidence="12 13" key="1">
    <citation type="submission" date="2016-09" db="EMBL/GenBank/DDBJ databases">
        <title>Complete genome sequence of Actinomyces hongkongensis HKU8.</title>
        <authorList>
            <person name="Gao Y.-X."/>
            <person name="Zhou Y.-Y."/>
            <person name="Xie Y."/>
            <person name="Wang M."/>
            <person name="Wang S.-J."/>
            <person name="Shen S.-G."/>
        </authorList>
    </citation>
    <scope>NUCLEOTIDE SEQUENCE [LARGE SCALE GENOMIC DNA]</scope>
    <source>
        <strain evidence="12 13">HKU8</strain>
    </source>
</reference>
<evidence type="ECO:0000256" key="7">
    <source>
        <dbReference type="ARBA" id="ARBA00022723"/>
    </source>
</evidence>
<evidence type="ECO:0000256" key="2">
    <source>
        <dbReference type="ARBA" id="ARBA00001946"/>
    </source>
</evidence>
<dbReference type="EMBL" id="CP017298">
    <property type="protein sequence ID" value="AOS47836.1"/>
    <property type="molecule type" value="Genomic_DNA"/>
</dbReference>
<comment type="cofactor">
    <cofactor evidence="2 10">
        <name>Mg(2+)</name>
        <dbReference type="ChEBI" id="CHEBI:18420"/>
    </cofactor>
</comment>
<evidence type="ECO:0000256" key="4">
    <source>
        <dbReference type="ARBA" id="ARBA00009503"/>
    </source>
</evidence>
<accession>A0A1D8B3X8</accession>